<proteinExistence type="predicted"/>
<sequence>MTQIVFISGIHGSGKTTLGKKISEEINIPFDSASNIIKTVSSQNWDKYKKVTDISGNQSKLAKGIAELYANDNILILDGHFCLLDKDNEVIEIDLKTFQEIHIKLIICCTANYHTISKRLSERDQNYKVDLEQIKLFQEKEIEHATEVSNQLNVPIIFFDAEKNNEGELLNNIKIIGGI</sequence>
<keyword evidence="1" id="KW-0067">ATP-binding</keyword>
<evidence type="ECO:0000313" key="1">
    <source>
        <dbReference type="EMBL" id="MFD2692531.1"/>
    </source>
</evidence>
<organism evidence="1 2">
    <name type="scientific">Sporolactobacillus shoreicorticis</name>
    <dbReference type="NCBI Taxonomy" id="1923877"/>
    <lineage>
        <taxon>Bacteria</taxon>
        <taxon>Bacillati</taxon>
        <taxon>Bacillota</taxon>
        <taxon>Bacilli</taxon>
        <taxon>Bacillales</taxon>
        <taxon>Sporolactobacillaceae</taxon>
        <taxon>Sporolactobacillus</taxon>
    </lineage>
</organism>
<reference evidence="2" key="1">
    <citation type="journal article" date="2019" name="Int. J. Syst. Evol. Microbiol.">
        <title>The Global Catalogue of Microorganisms (GCM) 10K type strain sequencing project: providing services to taxonomists for standard genome sequencing and annotation.</title>
        <authorList>
            <consortium name="The Broad Institute Genomics Platform"/>
            <consortium name="The Broad Institute Genome Sequencing Center for Infectious Disease"/>
            <person name="Wu L."/>
            <person name="Ma J."/>
        </authorList>
    </citation>
    <scope>NUCLEOTIDE SEQUENCE [LARGE SCALE GENOMIC DNA]</scope>
    <source>
        <strain evidence="2">TISTR 2466</strain>
    </source>
</reference>
<dbReference type="EMBL" id="JBHUMQ010000003">
    <property type="protein sequence ID" value="MFD2692531.1"/>
    <property type="molecule type" value="Genomic_DNA"/>
</dbReference>
<dbReference type="InterPro" id="IPR027417">
    <property type="entry name" value="P-loop_NTPase"/>
</dbReference>
<dbReference type="GO" id="GO:0005524">
    <property type="term" value="F:ATP binding"/>
    <property type="evidence" value="ECO:0007669"/>
    <property type="project" value="UniProtKB-KW"/>
</dbReference>
<dbReference type="Proteomes" id="UP001597399">
    <property type="component" value="Unassembled WGS sequence"/>
</dbReference>
<evidence type="ECO:0000313" key="2">
    <source>
        <dbReference type="Proteomes" id="UP001597399"/>
    </source>
</evidence>
<keyword evidence="2" id="KW-1185">Reference proteome</keyword>
<accession>A0ABW5RYL2</accession>
<protein>
    <submittedName>
        <fullName evidence="1">ATP-binding protein</fullName>
    </submittedName>
</protein>
<dbReference type="RefSeq" id="WP_253059766.1">
    <property type="nucleotide sequence ID" value="NZ_JAMXWM010000004.1"/>
</dbReference>
<name>A0ABW5RYL2_9BACL</name>
<gene>
    <name evidence="1" type="ORF">ACFSUE_02575</name>
</gene>
<dbReference type="Pfam" id="PF13207">
    <property type="entry name" value="AAA_17"/>
    <property type="match status" value="1"/>
</dbReference>
<dbReference type="SUPFAM" id="SSF52540">
    <property type="entry name" value="P-loop containing nucleoside triphosphate hydrolases"/>
    <property type="match status" value="1"/>
</dbReference>
<comment type="caution">
    <text evidence="1">The sequence shown here is derived from an EMBL/GenBank/DDBJ whole genome shotgun (WGS) entry which is preliminary data.</text>
</comment>
<keyword evidence="1" id="KW-0547">Nucleotide-binding</keyword>
<dbReference type="Gene3D" id="3.40.50.300">
    <property type="entry name" value="P-loop containing nucleotide triphosphate hydrolases"/>
    <property type="match status" value="1"/>
</dbReference>